<dbReference type="InterPro" id="IPR024317">
    <property type="entry name" value="Dynein_heavy_chain_D4_dom"/>
</dbReference>
<evidence type="ECO:0000259" key="2">
    <source>
        <dbReference type="Pfam" id="PF12780"/>
    </source>
</evidence>
<dbReference type="PANTHER" id="PTHR46961">
    <property type="entry name" value="DYNEIN HEAVY CHAIN 1, AXONEMAL-LIKE PROTEIN"/>
    <property type="match status" value="1"/>
</dbReference>
<name>A0A8S3B6I6_9BILA</name>
<dbReference type="InterPro" id="IPR026983">
    <property type="entry name" value="DHC"/>
</dbReference>
<dbReference type="Pfam" id="PF12780">
    <property type="entry name" value="AAA_8"/>
    <property type="match status" value="1"/>
</dbReference>
<dbReference type="AlphaFoldDB" id="A0A8S3B6I6"/>
<gene>
    <name evidence="3" type="ORF">GIL414_LOCUS47187</name>
</gene>
<organism evidence="3 4">
    <name type="scientific">Rotaria magnacalcarata</name>
    <dbReference type="NCBI Taxonomy" id="392030"/>
    <lineage>
        <taxon>Eukaryota</taxon>
        <taxon>Metazoa</taxon>
        <taxon>Spiralia</taxon>
        <taxon>Gnathifera</taxon>
        <taxon>Rotifera</taxon>
        <taxon>Eurotatoria</taxon>
        <taxon>Bdelloidea</taxon>
        <taxon>Philodinida</taxon>
        <taxon>Philodinidae</taxon>
        <taxon>Rotaria</taxon>
    </lineage>
</organism>
<sequence length="81" mass="9428">SDAQIIDEHFLVHLNDYLSSGEIFGLFTDDEVEEILNQLRSEAKSQGYNETKESIWKYFIDKVRRNLKIVMCFSPAGNTLR</sequence>
<reference evidence="3" key="1">
    <citation type="submission" date="2021-02" db="EMBL/GenBank/DDBJ databases">
        <authorList>
            <person name="Nowell W R."/>
        </authorList>
    </citation>
    <scope>NUCLEOTIDE SEQUENCE</scope>
</reference>
<dbReference type="GO" id="GO:0051959">
    <property type="term" value="F:dynein light intermediate chain binding"/>
    <property type="evidence" value="ECO:0007669"/>
    <property type="project" value="InterPro"/>
</dbReference>
<feature type="non-terminal residue" evidence="3">
    <location>
        <position position="1"/>
    </location>
</feature>
<dbReference type="GO" id="GO:0007018">
    <property type="term" value="P:microtubule-based movement"/>
    <property type="evidence" value="ECO:0007669"/>
    <property type="project" value="InterPro"/>
</dbReference>
<comment type="caution">
    <text evidence="3">The sequence shown here is derived from an EMBL/GenBank/DDBJ whole genome shotgun (WGS) entry which is preliminary data.</text>
</comment>
<evidence type="ECO:0000256" key="1">
    <source>
        <dbReference type="ARBA" id="ARBA00008887"/>
    </source>
</evidence>
<evidence type="ECO:0000313" key="3">
    <source>
        <dbReference type="EMBL" id="CAF4801682.1"/>
    </source>
</evidence>
<feature type="non-terminal residue" evidence="3">
    <location>
        <position position="81"/>
    </location>
</feature>
<dbReference type="Gene3D" id="3.40.50.300">
    <property type="entry name" value="P-loop containing nucleotide triphosphate hydrolases"/>
    <property type="match status" value="1"/>
</dbReference>
<accession>A0A8S3B6I6</accession>
<proteinExistence type="inferred from homology"/>
<dbReference type="Proteomes" id="UP000681720">
    <property type="component" value="Unassembled WGS sequence"/>
</dbReference>
<protein>
    <recommendedName>
        <fullName evidence="2">Dynein heavy chain AAA module D4 domain-containing protein</fullName>
    </recommendedName>
</protein>
<dbReference type="GO" id="GO:0045505">
    <property type="term" value="F:dynein intermediate chain binding"/>
    <property type="evidence" value="ECO:0007669"/>
    <property type="project" value="InterPro"/>
</dbReference>
<dbReference type="PANTHER" id="PTHR46961:SF20">
    <property type="entry name" value="LOW QUALITY PROTEIN: DYNEIN BETA CHAIN, CILIARY-LIKE"/>
    <property type="match status" value="1"/>
</dbReference>
<dbReference type="EMBL" id="CAJOBJ010150017">
    <property type="protein sequence ID" value="CAF4801682.1"/>
    <property type="molecule type" value="Genomic_DNA"/>
</dbReference>
<comment type="similarity">
    <text evidence="1">Belongs to the dynein heavy chain family.</text>
</comment>
<evidence type="ECO:0000313" key="4">
    <source>
        <dbReference type="Proteomes" id="UP000681720"/>
    </source>
</evidence>
<dbReference type="InterPro" id="IPR027417">
    <property type="entry name" value="P-loop_NTPase"/>
</dbReference>
<feature type="domain" description="Dynein heavy chain AAA module D4" evidence="2">
    <location>
        <begin position="1"/>
        <end position="81"/>
    </location>
</feature>
<dbReference type="GO" id="GO:0030286">
    <property type="term" value="C:dynein complex"/>
    <property type="evidence" value="ECO:0007669"/>
    <property type="project" value="InterPro"/>
</dbReference>